<sequence>MRRRSFDKVLSVTGFVLAVFLLVLGALLMWGGMFAQNKVTAELTSQKVSFSSDAATLPPDLQQYAGQQVTSGPLARAYSDLIGVHLNGVAGGKTYSEVSEEWIAGGMKDATLAQERTTLFMGETLRGMLLNAYGYWVFGTIALIGAWVSFAGALVLLILAILGLGHLRKTPETAAVFEPVRV</sequence>
<reference evidence="2" key="1">
    <citation type="submission" date="2020-05" db="EMBL/GenBank/DDBJ databases">
        <authorList>
            <person name="Chiriac C."/>
            <person name="Salcher M."/>
            <person name="Ghai R."/>
            <person name="Kavagutti S V."/>
        </authorList>
    </citation>
    <scope>NUCLEOTIDE SEQUENCE</scope>
</reference>
<proteinExistence type="predicted"/>
<gene>
    <name evidence="2" type="ORF">UFOPK3610_01995</name>
</gene>
<dbReference type="EMBL" id="CAFBMR010000152">
    <property type="protein sequence ID" value="CAB4932299.1"/>
    <property type="molecule type" value="Genomic_DNA"/>
</dbReference>
<feature type="transmembrane region" description="Helical" evidence="1">
    <location>
        <begin position="12"/>
        <end position="35"/>
    </location>
</feature>
<dbReference type="AlphaFoldDB" id="A0A6J7IMR9"/>
<keyword evidence="1" id="KW-0472">Membrane</keyword>
<protein>
    <submittedName>
        <fullName evidence="2">Unannotated protein</fullName>
    </submittedName>
</protein>
<keyword evidence="1" id="KW-1133">Transmembrane helix</keyword>
<evidence type="ECO:0000313" key="2">
    <source>
        <dbReference type="EMBL" id="CAB4932299.1"/>
    </source>
</evidence>
<evidence type="ECO:0000256" key="1">
    <source>
        <dbReference type="SAM" id="Phobius"/>
    </source>
</evidence>
<name>A0A6J7IMR9_9ZZZZ</name>
<feature type="transmembrane region" description="Helical" evidence="1">
    <location>
        <begin position="135"/>
        <end position="162"/>
    </location>
</feature>
<accession>A0A6J7IMR9</accession>
<organism evidence="2">
    <name type="scientific">freshwater metagenome</name>
    <dbReference type="NCBI Taxonomy" id="449393"/>
    <lineage>
        <taxon>unclassified sequences</taxon>
        <taxon>metagenomes</taxon>
        <taxon>ecological metagenomes</taxon>
    </lineage>
</organism>
<keyword evidence="1" id="KW-0812">Transmembrane</keyword>